<protein>
    <submittedName>
        <fullName evidence="1">Uncharacterized protein</fullName>
    </submittedName>
</protein>
<accession>A0A0A9F5W3</accession>
<organism evidence="1">
    <name type="scientific">Arundo donax</name>
    <name type="common">Giant reed</name>
    <name type="synonym">Donax arundinaceus</name>
    <dbReference type="NCBI Taxonomy" id="35708"/>
    <lineage>
        <taxon>Eukaryota</taxon>
        <taxon>Viridiplantae</taxon>
        <taxon>Streptophyta</taxon>
        <taxon>Embryophyta</taxon>
        <taxon>Tracheophyta</taxon>
        <taxon>Spermatophyta</taxon>
        <taxon>Magnoliopsida</taxon>
        <taxon>Liliopsida</taxon>
        <taxon>Poales</taxon>
        <taxon>Poaceae</taxon>
        <taxon>PACMAD clade</taxon>
        <taxon>Arundinoideae</taxon>
        <taxon>Arundineae</taxon>
        <taxon>Arundo</taxon>
    </lineage>
</organism>
<evidence type="ECO:0000313" key="1">
    <source>
        <dbReference type="EMBL" id="JAE06584.1"/>
    </source>
</evidence>
<dbReference type="AlphaFoldDB" id="A0A0A9F5W3"/>
<proteinExistence type="predicted"/>
<sequence>MEVPFLMLLDQSILKSIGMIPQIIHIYIMCYQATPTPCANY</sequence>
<name>A0A0A9F5W3_ARUDO</name>
<reference evidence="1" key="2">
    <citation type="journal article" date="2015" name="Data Brief">
        <title>Shoot transcriptome of the giant reed, Arundo donax.</title>
        <authorList>
            <person name="Barrero R.A."/>
            <person name="Guerrero F.D."/>
            <person name="Moolhuijzen P."/>
            <person name="Goolsby J.A."/>
            <person name="Tidwell J."/>
            <person name="Bellgard S.E."/>
            <person name="Bellgard M.I."/>
        </authorList>
    </citation>
    <scope>NUCLEOTIDE SEQUENCE</scope>
    <source>
        <tissue evidence="1">Shoot tissue taken approximately 20 cm above the soil surface</tissue>
    </source>
</reference>
<dbReference type="EMBL" id="GBRH01191312">
    <property type="protein sequence ID" value="JAE06584.1"/>
    <property type="molecule type" value="Transcribed_RNA"/>
</dbReference>
<reference evidence="1" key="1">
    <citation type="submission" date="2014-09" db="EMBL/GenBank/DDBJ databases">
        <authorList>
            <person name="Magalhaes I.L.F."/>
            <person name="Oliveira U."/>
            <person name="Santos F.R."/>
            <person name="Vidigal T.H.D.A."/>
            <person name="Brescovit A.D."/>
            <person name="Santos A.J."/>
        </authorList>
    </citation>
    <scope>NUCLEOTIDE SEQUENCE</scope>
    <source>
        <tissue evidence="1">Shoot tissue taken approximately 20 cm above the soil surface</tissue>
    </source>
</reference>